<dbReference type="AlphaFoldDB" id="A0A0A6S8H9"/>
<dbReference type="Proteomes" id="UP000030428">
    <property type="component" value="Unassembled WGS sequence"/>
</dbReference>
<keyword evidence="2" id="KW-1185">Reference proteome</keyword>
<organism evidence="1 2">
    <name type="scientific">Candidatus Thiomargarita nelsonii</name>
    <dbReference type="NCBI Taxonomy" id="1003181"/>
    <lineage>
        <taxon>Bacteria</taxon>
        <taxon>Pseudomonadati</taxon>
        <taxon>Pseudomonadota</taxon>
        <taxon>Gammaproteobacteria</taxon>
        <taxon>Thiotrichales</taxon>
        <taxon>Thiotrichaceae</taxon>
        <taxon>Thiomargarita</taxon>
    </lineage>
</organism>
<dbReference type="EMBL" id="JSZA02000026">
    <property type="protein sequence ID" value="KHD07996.1"/>
    <property type="molecule type" value="Genomic_DNA"/>
</dbReference>
<sequence length="59" mass="7004">MIDEEIAEIRSIRHKISAQFDHDPRKLADYYRTLEEKCRESGEFKFAQTEDAKNGKTTR</sequence>
<evidence type="ECO:0000313" key="2">
    <source>
        <dbReference type="Proteomes" id="UP000030428"/>
    </source>
</evidence>
<name>A0A0A6S8H9_9GAMM</name>
<gene>
    <name evidence="1" type="ORF">PN36_08905</name>
</gene>
<proteinExistence type="predicted"/>
<comment type="caution">
    <text evidence="1">The sequence shown here is derived from an EMBL/GenBank/DDBJ whole genome shotgun (WGS) entry which is preliminary data.</text>
</comment>
<accession>A0A0A6S8H9</accession>
<evidence type="ECO:0000313" key="1">
    <source>
        <dbReference type="EMBL" id="KHD07996.1"/>
    </source>
</evidence>
<protein>
    <submittedName>
        <fullName evidence="1">Uncharacterized protein</fullName>
    </submittedName>
</protein>
<reference evidence="1 2" key="1">
    <citation type="journal article" date="2016" name="Front. Microbiol.">
        <title>Single-Cell (Meta-)Genomics of a Dimorphic Candidatus Thiomargarita nelsonii Reveals Genomic Plasticity.</title>
        <authorList>
            <person name="Flood B.E."/>
            <person name="Fliss P."/>
            <person name="Jones D.S."/>
            <person name="Dick G.J."/>
            <person name="Jain S."/>
            <person name="Kaster A.K."/>
            <person name="Winkel M."/>
            <person name="Mussmann M."/>
            <person name="Bailey J."/>
        </authorList>
    </citation>
    <scope>NUCLEOTIDE SEQUENCE [LARGE SCALE GENOMIC DNA]</scope>
    <source>
        <strain evidence="1">Hydrate Ridge</strain>
    </source>
</reference>